<dbReference type="AlphaFoldDB" id="A0A6C2U712"/>
<dbReference type="EMBL" id="CAAHFG010000002">
    <property type="protein sequence ID" value="VGO15639.1"/>
    <property type="molecule type" value="Genomic_DNA"/>
</dbReference>
<keyword evidence="2" id="KW-0732">Signal</keyword>
<sequence>MKSTVIVLSLLVAACASAELQLNGLFTDNMVLQRNQPVPIWGTADPGTKVSVGFAGQKKIGVASAGGEWQVMLDPMDASTNLQILQVSSLKSQVSRSNVLIGDVWLCAGQSNMAQTMKRYLIWDRVKDGFSNDRLRFFKIKEGGVGSAEPIKELVIDPFFKDSWQACSPEFAAEFSATAGFFGMKLQRDAGVPVGLLYANRGGTQANMWMPREVLEAQPDYARFLDASNPNWKPSQGNPGAIRAPSHLYNGTIHPLAPFAIKGCIWYQGESDSQYSEIYTEMMGDLVASWRAEWGYGFPFLFVQLAPYDRVNWDAPSEGWAWQREAQFQCLETIPNTGMAVIIDGGEAMDIHPQAKDLPGERLAVLAAALDDPQVDAGFPMVEKSTVKNGQALLQFENVSGGLQTMRVAMNVERGALHGKGADAVVAEADELKGFTICGADRNFVEAQARIVSKDSVRVWSPEVKEPVAVRYGWANFPLCNLYGGNGMPASPFRTDDFPKPNLTGEKLGELFNGVKLAWGDAMELLNAGDGTFQTLDVSGLQSSKAEGSYLYAKAGFDAPKEAVVRVVYFDEGFGSMQLRYDSTSDEIFAGKIPGRWKPGGEIELKNSRVWKVADFELPDGKFAKRCNGGDIRLQSTGGLIVGGIYVQEN</sequence>
<evidence type="ECO:0000313" key="5">
    <source>
        <dbReference type="Proteomes" id="UP000366872"/>
    </source>
</evidence>
<dbReference type="Pfam" id="PF03629">
    <property type="entry name" value="SASA"/>
    <property type="match status" value="1"/>
</dbReference>
<dbReference type="GO" id="GO:0001681">
    <property type="term" value="F:sialate O-acetylesterase activity"/>
    <property type="evidence" value="ECO:0007669"/>
    <property type="project" value="InterPro"/>
</dbReference>
<dbReference type="GO" id="GO:0005975">
    <property type="term" value="P:carbohydrate metabolic process"/>
    <property type="evidence" value="ECO:0007669"/>
    <property type="project" value="TreeGrafter"/>
</dbReference>
<accession>A0A6C2U712</accession>
<feature type="chain" id="PRO_5025471529" description="Sialate O-acetylesterase domain-containing protein" evidence="2">
    <location>
        <begin position="19"/>
        <end position="650"/>
    </location>
</feature>
<dbReference type="PROSITE" id="PS51257">
    <property type="entry name" value="PROKAR_LIPOPROTEIN"/>
    <property type="match status" value="1"/>
</dbReference>
<protein>
    <recommendedName>
        <fullName evidence="3">Sialate O-acetylesterase domain-containing protein</fullName>
    </recommendedName>
</protein>
<dbReference type="Proteomes" id="UP000366872">
    <property type="component" value="Unassembled WGS sequence"/>
</dbReference>
<keyword evidence="1" id="KW-0378">Hydrolase</keyword>
<evidence type="ECO:0000256" key="2">
    <source>
        <dbReference type="SAM" id="SignalP"/>
    </source>
</evidence>
<feature type="domain" description="Sialate O-acetylesterase" evidence="3">
    <location>
        <begin position="103"/>
        <end position="337"/>
    </location>
</feature>
<feature type="signal peptide" evidence="2">
    <location>
        <begin position="1"/>
        <end position="18"/>
    </location>
</feature>
<dbReference type="InterPro" id="IPR005181">
    <property type="entry name" value="SASA"/>
</dbReference>
<proteinExistence type="predicted"/>
<dbReference type="Gene3D" id="3.40.50.1110">
    <property type="entry name" value="SGNH hydrolase"/>
    <property type="match status" value="1"/>
</dbReference>
<evidence type="ECO:0000313" key="4">
    <source>
        <dbReference type="EMBL" id="VGO15639.1"/>
    </source>
</evidence>
<reference evidence="4 5" key="1">
    <citation type="submission" date="2019-04" db="EMBL/GenBank/DDBJ databases">
        <authorList>
            <person name="Van Vliet M D."/>
        </authorList>
    </citation>
    <scope>NUCLEOTIDE SEQUENCE [LARGE SCALE GENOMIC DNA]</scope>
    <source>
        <strain evidence="4 5">F1</strain>
    </source>
</reference>
<evidence type="ECO:0000259" key="3">
    <source>
        <dbReference type="Pfam" id="PF03629"/>
    </source>
</evidence>
<keyword evidence="5" id="KW-1185">Reference proteome</keyword>
<dbReference type="PANTHER" id="PTHR22901:SF0">
    <property type="entry name" value="SIALATE O-ACETYLESTERASE"/>
    <property type="match status" value="1"/>
</dbReference>
<dbReference type="PANTHER" id="PTHR22901">
    <property type="entry name" value="SIALATE O-ACETYLESTERASE"/>
    <property type="match status" value="1"/>
</dbReference>
<evidence type="ECO:0000256" key="1">
    <source>
        <dbReference type="ARBA" id="ARBA00022801"/>
    </source>
</evidence>
<gene>
    <name evidence="4" type="ORF">PDESU_04224</name>
</gene>
<dbReference type="SUPFAM" id="SSF52266">
    <property type="entry name" value="SGNH hydrolase"/>
    <property type="match status" value="1"/>
</dbReference>
<organism evidence="4 5">
    <name type="scientific">Pontiella desulfatans</name>
    <dbReference type="NCBI Taxonomy" id="2750659"/>
    <lineage>
        <taxon>Bacteria</taxon>
        <taxon>Pseudomonadati</taxon>
        <taxon>Kiritimatiellota</taxon>
        <taxon>Kiritimatiellia</taxon>
        <taxon>Kiritimatiellales</taxon>
        <taxon>Pontiellaceae</taxon>
        <taxon>Pontiella</taxon>
    </lineage>
</organism>
<dbReference type="RefSeq" id="WP_136081187.1">
    <property type="nucleotide sequence ID" value="NZ_CAAHFG010000002.1"/>
</dbReference>
<name>A0A6C2U712_PONDE</name>
<dbReference type="InterPro" id="IPR036514">
    <property type="entry name" value="SGNH_hydro_sf"/>
</dbReference>
<dbReference type="InterPro" id="IPR039329">
    <property type="entry name" value="SIAE"/>
</dbReference>